<feature type="region of interest" description="Disordered" evidence="2">
    <location>
        <begin position="732"/>
        <end position="765"/>
    </location>
</feature>
<feature type="compositionally biased region" description="Basic and acidic residues" evidence="2">
    <location>
        <begin position="660"/>
        <end position="675"/>
    </location>
</feature>
<keyword evidence="1" id="KW-0175">Coiled coil</keyword>
<gene>
    <name evidence="3" type="ORF">TTHERM_00473160</name>
</gene>
<feature type="compositionally biased region" description="Polar residues" evidence="2">
    <location>
        <begin position="189"/>
        <end position="198"/>
    </location>
</feature>
<feature type="region of interest" description="Disordered" evidence="2">
    <location>
        <begin position="875"/>
        <end position="897"/>
    </location>
</feature>
<feature type="region of interest" description="Disordered" evidence="2">
    <location>
        <begin position="988"/>
        <end position="1026"/>
    </location>
</feature>
<feature type="compositionally biased region" description="Polar residues" evidence="2">
    <location>
        <begin position="1109"/>
        <end position="1152"/>
    </location>
</feature>
<feature type="compositionally biased region" description="Polar residues" evidence="2">
    <location>
        <begin position="13"/>
        <end position="29"/>
    </location>
</feature>
<accession>I7LX29</accession>
<feature type="compositionally biased region" description="Basic residues" evidence="2">
    <location>
        <begin position="314"/>
        <end position="325"/>
    </location>
</feature>
<feature type="compositionally biased region" description="Polar residues" evidence="2">
    <location>
        <begin position="750"/>
        <end position="765"/>
    </location>
</feature>
<feature type="region of interest" description="Disordered" evidence="2">
    <location>
        <begin position="1"/>
        <end position="29"/>
    </location>
</feature>
<feature type="compositionally biased region" description="Low complexity" evidence="2">
    <location>
        <begin position="732"/>
        <end position="742"/>
    </location>
</feature>
<feature type="region of interest" description="Disordered" evidence="2">
    <location>
        <begin position="395"/>
        <end position="607"/>
    </location>
</feature>
<evidence type="ECO:0000256" key="2">
    <source>
        <dbReference type="SAM" id="MobiDB-lite"/>
    </source>
</evidence>
<feature type="compositionally biased region" description="Polar residues" evidence="2">
    <location>
        <begin position="541"/>
        <end position="575"/>
    </location>
</feature>
<organism evidence="3 4">
    <name type="scientific">Tetrahymena thermophila (strain SB210)</name>
    <dbReference type="NCBI Taxonomy" id="312017"/>
    <lineage>
        <taxon>Eukaryota</taxon>
        <taxon>Sar</taxon>
        <taxon>Alveolata</taxon>
        <taxon>Ciliophora</taxon>
        <taxon>Intramacronucleata</taxon>
        <taxon>Oligohymenophorea</taxon>
        <taxon>Hymenostomatida</taxon>
        <taxon>Tetrahymenina</taxon>
        <taxon>Tetrahymenidae</taxon>
        <taxon>Tetrahymena</taxon>
    </lineage>
</organism>
<dbReference type="InParanoid" id="I7LX29"/>
<feature type="compositionally biased region" description="Basic and acidic residues" evidence="2">
    <location>
        <begin position="326"/>
        <end position="340"/>
    </location>
</feature>
<feature type="compositionally biased region" description="Low complexity" evidence="2">
    <location>
        <begin position="502"/>
        <end position="519"/>
    </location>
</feature>
<evidence type="ECO:0000313" key="4">
    <source>
        <dbReference type="Proteomes" id="UP000009168"/>
    </source>
</evidence>
<evidence type="ECO:0000313" key="3">
    <source>
        <dbReference type="EMBL" id="EAS03654.2"/>
    </source>
</evidence>
<feature type="compositionally biased region" description="Polar residues" evidence="2">
    <location>
        <begin position="583"/>
        <end position="600"/>
    </location>
</feature>
<feature type="region of interest" description="Disordered" evidence="2">
    <location>
        <begin position="314"/>
        <end position="340"/>
    </location>
</feature>
<protein>
    <submittedName>
        <fullName evidence="3">Uncharacterized protein</fullName>
    </submittedName>
</protein>
<feature type="compositionally biased region" description="Polar residues" evidence="2">
    <location>
        <begin position="881"/>
        <end position="897"/>
    </location>
</feature>
<feature type="compositionally biased region" description="Polar residues" evidence="2">
    <location>
        <begin position="440"/>
        <end position="454"/>
    </location>
</feature>
<feature type="compositionally biased region" description="Polar residues" evidence="2">
    <location>
        <begin position="471"/>
        <end position="496"/>
    </location>
</feature>
<dbReference type="Proteomes" id="UP000009168">
    <property type="component" value="Unassembled WGS sequence"/>
</dbReference>
<reference evidence="4" key="1">
    <citation type="journal article" date="2006" name="PLoS Biol.">
        <title>Macronuclear genome sequence of the ciliate Tetrahymena thermophila, a model eukaryote.</title>
        <authorList>
            <person name="Eisen J.A."/>
            <person name="Coyne R.S."/>
            <person name="Wu M."/>
            <person name="Wu D."/>
            <person name="Thiagarajan M."/>
            <person name="Wortman J.R."/>
            <person name="Badger J.H."/>
            <person name="Ren Q."/>
            <person name="Amedeo P."/>
            <person name="Jones K.M."/>
            <person name="Tallon L.J."/>
            <person name="Delcher A.L."/>
            <person name="Salzberg S.L."/>
            <person name="Silva J.C."/>
            <person name="Haas B.J."/>
            <person name="Majoros W.H."/>
            <person name="Farzad M."/>
            <person name="Carlton J.M."/>
            <person name="Smith R.K. Jr."/>
            <person name="Garg J."/>
            <person name="Pearlman R.E."/>
            <person name="Karrer K.M."/>
            <person name="Sun L."/>
            <person name="Manning G."/>
            <person name="Elde N.C."/>
            <person name="Turkewitz A.P."/>
            <person name="Asai D.J."/>
            <person name="Wilkes D.E."/>
            <person name="Wang Y."/>
            <person name="Cai H."/>
            <person name="Collins K."/>
            <person name="Stewart B.A."/>
            <person name="Lee S.R."/>
            <person name="Wilamowska K."/>
            <person name="Weinberg Z."/>
            <person name="Ruzzo W.L."/>
            <person name="Wloga D."/>
            <person name="Gaertig J."/>
            <person name="Frankel J."/>
            <person name="Tsao C.-C."/>
            <person name="Gorovsky M.A."/>
            <person name="Keeling P.J."/>
            <person name="Waller R.F."/>
            <person name="Patron N.J."/>
            <person name="Cherry J.M."/>
            <person name="Stover N.A."/>
            <person name="Krieger C.J."/>
            <person name="del Toro C."/>
            <person name="Ryder H.F."/>
            <person name="Williamson S.C."/>
            <person name="Barbeau R.A."/>
            <person name="Hamilton E.P."/>
            <person name="Orias E."/>
        </authorList>
    </citation>
    <scope>NUCLEOTIDE SEQUENCE [LARGE SCALE GENOMIC DNA]</scope>
    <source>
        <strain evidence="4">SB210</strain>
    </source>
</reference>
<proteinExistence type="predicted"/>
<feature type="region of interest" description="Disordered" evidence="2">
    <location>
        <begin position="178"/>
        <end position="201"/>
    </location>
</feature>
<feature type="coiled-coil region" evidence="1">
    <location>
        <begin position="1426"/>
        <end position="1453"/>
    </location>
</feature>
<sequence>MKQNLAIGPSGNIPLQQQPKKINISSNQGVSEAFQMKNFQLQDRSQQELGLPQDSKIKIQDQQKQRLENMLRKSQDEQQSIQLIQTVKTEEFEDDEPFQINLYSQKNFSLDRYQGESISNTQNSIQSNSINVDKKLHTQSSTQIQKQVIMEKNPQNKKDLTQSVQIDNKLVSNNLMKSQSPKEGLRYSKSFQNSQGGSSKHKMGNIQNEMYSGKQDSFSTSIQTASQTISNPSSLIDHYKLKYLQEVEKSLSSNNTNSQNSQASEDILTQKMQLIELKKKKIFQQANNEGKNLKIPLISQSLEFNNRYPTLKKNTKIQQGHKKRMSLREQTKRRKQFTDKKNVRLNKSMKASRLSTSFDLYCIYESKSEDSNDQSPQESRNRSFIFKSEKILNQLGLPSAPSSPTAEKQDEILDSSENNEEKLINTVPNSSRQQEKTEKFTNQTIQTSNFAKKNQSQKDETFKSGMEEQDSNNTYDNSTKTPVNTDLKSQIQTKGSEQFALKNSDSNSKLKKNVNNQSKTLQENQKSKINKNIPITKKSLELTSSQNKLTSPNTNQNQMTQSVVTTVQNRQSSSQTERKENLRSSQLSIKQEQNNKSNSDLMKDKGNTMTNSISLVKKEQLIVYDLKSHKVNNPEKQINQQIKQKEKVENGDISSNESSQKPKYEQDQINENDKSNKINITCQGAIEEEENIDGSPKGLNIINLYRKSNSQQDVPSLLENQSVENQQNLQMTNNQNSSNQNQYPFKKRNSSLTSFNSPQNANQQNFNIKFDNSSNLRNSMPKIPQVLPLTVSQFSSANKTKDIRFMTEEATPQQNQSNGNQQNSNQDDNLQVRISQSTNLNKEQQTLKNEAKEFPQMRDSQSFKYQSDRIQVIQFDKKQSRQNNQDGSKNSSLKGRRNSLNQISGQKLAIQSTQNSPQQGFNNNYPLNTLINQSNVSQILKKSESQAAFQNSTYRDQFKQKLELKSINQNQGYNLSIYIQNNLKQFANQNSQSPKGNRKGLENLESVGESQCNSPKDAKSEKLRSNISYSSINKSKAHSDLNSPEIKGQNQKLLESKKLKVVKVQPKTSQQSPAFKPQKVVTQQCNSELEVLDLKANINDMYYKKSIKPSPQRNQNLWSPESQGKQISQLDTQVSHLQSTKTNPDTDNSNIIDNSKQKKNVLVSEFYKDLSTPLFVQLGSSHVHVNLPQTLTQSAKNERYKNIKDEIERISSTNTSNLRREQMQLQNNQIMSPFWGQIDLKKQSEKKELVIKPLIQELSQQKQLQKKNKFNVESKVKSYIQAGQLNQAPNSKQKEQTNFHLAKGAGIISSSQQSNQQNSKSLHQESLDLGKQNKESQSMFTTYETFGQVNNNGKYTDNNQTNGNIDQTEKKIEYQSNSKYNTKNEVKQNNISVSGENQSKNIKSNQQNLGDQHSQLTPVEYLTQIQQQMQMQRQLANEQLQKAQQSINLIQQSIEIKNAIGSNYNTLIINGKQNNFQSQK</sequence>
<dbReference type="EMBL" id="GG662472">
    <property type="protein sequence ID" value="EAS03654.2"/>
    <property type="molecule type" value="Genomic_DNA"/>
</dbReference>
<dbReference type="KEGG" id="tet:TTHERM_00473160"/>
<feature type="region of interest" description="Disordered" evidence="2">
    <location>
        <begin position="1106"/>
        <end position="1152"/>
    </location>
</feature>
<feature type="region of interest" description="Disordered" evidence="2">
    <location>
        <begin position="1348"/>
        <end position="1367"/>
    </location>
</feature>
<evidence type="ECO:0000256" key="1">
    <source>
        <dbReference type="SAM" id="Coils"/>
    </source>
</evidence>
<name>I7LX29_TETTS</name>
<dbReference type="RefSeq" id="XP_001023899.2">
    <property type="nucleotide sequence ID" value="XM_001023899.2"/>
</dbReference>
<feature type="compositionally biased region" description="Polar residues" evidence="2">
    <location>
        <begin position="1348"/>
        <end position="1366"/>
    </location>
</feature>
<feature type="region of interest" description="Disordered" evidence="2">
    <location>
        <begin position="1033"/>
        <end position="1052"/>
    </location>
</feature>
<keyword evidence="4" id="KW-1185">Reference proteome</keyword>
<feature type="compositionally biased region" description="Basic and acidic residues" evidence="2">
    <location>
        <begin position="456"/>
        <end position="466"/>
    </location>
</feature>
<dbReference type="GeneID" id="7832458"/>
<feature type="region of interest" description="Disordered" evidence="2">
    <location>
        <begin position="634"/>
        <end position="675"/>
    </location>
</feature>